<keyword evidence="3 7" id="KW-0812">Transmembrane</keyword>
<dbReference type="SUPFAM" id="SSF144091">
    <property type="entry name" value="Rhomboid-like"/>
    <property type="match status" value="1"/>
</dbReference>
<dbReference type="Proteomes" id="UP001593833">
    <property type="component" value="Unassembled WGS sequence"/>
</dbReference>
<proteinExistence type="inferred from homology"/>
<dbReference type="GO" id="GO:0008233">
    <property type="term" value="F:peptidase activity"/>
    <property type="evidence" value="ECO:0007669"/>
    <property type="project" value="UniProtKB-KW"/>
</dbReference>
<evidence type="ECO:0000259" key="8">
    <source>
        <dbReference type="Pfam" id="PF01694"/>
    </source>
</evidence>
<evidence type="ECO:0000256" key="6">
    <source>
        <dbReference type="ARBA" id="ARBA00023136"/>
    </source>
</evidence>
<keyword evidence="4 9" id="KW-0378">Hydrolase</keyword>
<sequence>MNGYGRGGIRLGVGFTEGVKYLLIWNGIFFLLQEFIVPGKNLVAGLRIEELLGIVPVLVLKRFFIWQLVTYMFLHGGFFHILFNMVILWMCGSELERLWGTRRLLTYYFFTGIGAGLMTVLFTPHGQFPTIGASGAIYGLLLAYAVYFPDRRIYLYFLIPIPVRLFVIVIAVITLLSSISQPGDGIAHVAHLGGFVFGWIYLRWVAGAFQRWMSRRRRRHLRVVSSDDERRYRR</sequence>
<organism evidence="9 10">
    <name type="scientific">Eiseniibacteriota bacterium</name>
    <dbReference type="NCBI Taxonomy" id="2212470"/>
    <lineage>
        <taxon>Bacteria</taxon>
        <taxon>Candidatus Eiseniibacteriota</taxon>
    </lineage>
</organism>
<feature type="domain" description="Peptidase S54 rhomboid" evidence="8">
    <location>
        <begin position="65"/>
        <end position="202"/>
    </location>
</feature>
<evidence type="ECO:0000256" key="2">
    <source>
        <dbReference type="ARBA" id="ARBA00009045"/>
    </source>
</evidence>
<keyword evidence="9" id="KW-0645">Protease</keyword>
<comment type="caution">
    <text evidence="9">The sequence shown here is derived from an EMBL/GenBank/DDBJ whole genome shotgun (WGS) entry which is preliminary data.</text>
</comment>
<evidence type="ECO:0000256" key="3">
    <source>
        <dbReference type="ARBA" id="ARBA00022692"/>
    </source>
</evidence>
<name>A0ABV6YK82_UNCEI</name>
<dbReference type="SMART" id="SM01160">
    <property type="entry name" value="DUF1751"/>
    <property type="match status" value="1"/>
</dbReference>
<evidence type="ECO:0000256" key="1">
    <source>
        <dbReference type="ARBA" id="ARBA00004141"/>
    </source>
</evidence>
<protein>
    <submittedName>
        <fullName evidence="9">Rhomboid family intramembrane serine protease</fullName>
        <ecNumber evidence="9">3.4.21.-</ecNumber>
    </submittedName>
</protein>
<feature type="transmembrane region" description="Helical" evidence="7">
    <location>
        <begin position="128"/>
        <end position="147"/>
    </location>
</feature>
<dbReference type="GO" id="GO:0006508">
    <property type="term" value="P:proteolysis"/>
    <property type="evidence" value="ECO:0007669"/>
    <property type="project" value="UniProtKB-KW"/>
</dbReference>
<comment type="subcellular location">
    <subcellularLocation>
        <location evidence="1">Membrane</location>
        <topology evidence="1">Multi-pass membrane protein</topology>
    </subcellularLocation>
</comment>
<comment type="similarity">
    <text evidence="2">Belongs to the peptidase S54 family.</text>
</comment>
<dbReference type="EC" id="3.4.21.-" evidence="9"/>
<dbReference type="PANTHER" id="PTHR43731:SF14">
    <property type="entry name" value="PRESENILIN-ASSOCIATED RHOMBOID-LIKE PROTEIN, MITOCHONDRIAL"/>
    <property type="match status" value="1"/>
</dbReference>
<evidence type="ECO:0000313" key="9">
    <source>
        <dbReference type="EMBL" id="MFC1572756.1"/>
    </source>
</evidence>
<keyword evidence="5 7" id="KW-1133">Transmembrane helix</keyword>
<accession>A0ABV6YK82</accession>
<keyword evidence="10" id="KW-1185">Reference proteome</keyword>
<dbReference type="InterPro" id="IPR022764">
    <property type="entry name" value="Peptidase_S54_rhomboid_dom"/>
</dbReference>
<evidence type="ECO:0000256" key="4">
    <source>
        <dbReference type="ARBA" id="ARBA00022801"/>
    </source>
</evidence>
<feature type="transmembrane region" description="Helical" evidence="7">
    <location>
        <begin position="154"/>
        <end position="179"/>
    </location>
</feature>
<evidence type="ECO:0000256" key="7">
    <source>
        <dbReference type="SAM" id="Phobius"/>
    </source>
</evidence>
<dbReference type="InterPro" id="IPR035952">
    <property type="entry name" value="Rhomboid-like_sf"/>
</dbReference>
<reference evidence="9 10" key="1">
    <citation type="submission" date="2024-09" db="EMBL/GenBank/DDBJ databases">
        <authorList>
            <person name="D'Angelo T."/>
        </authorList>
    </citation>
    <scope>NUCLEOTIDE SEQUENCE [LARGE SCALE GENOMIC DNA]</scope>
    <source>
        <strain evidence="9">SAG AM-320-E07</strain>
    </source>
</reference>
<keyword evidence="6 7" id="KW-0472">Membrane</keyword>
<feature type="transmembrane region" description="Helical" evidence="7">
    <location>
        <begin position="104"/>
        <end position="122"/>
    </location>
</feature>
<dbReference type="PANTHER" id="PTHR43731">
    <property type="entry name" value="RHOMBOID PROTEASE"/>
    <property type="match status" value="1"/>
</dbReference>
<dbReference type="InterPro" id="IPR050925">
    <property type="entry name" value="Rhomboid_protease_S54"/>
</dbReference>
<feature type="transmembrane region" description="Helical" evidence="7">
    <location>
        <begin position="63"/>
        <end position="92"/>
    </location>
</feature>
<dbReference type="Gene3D" id="1.20.1540.10">
    <property type="entry name" value="Rhomboid-like"/>
    <property type="match status" value="1"/>
</dbReference>
<feature type="transmembrane region" description="Helical" evidence="7">
    <location>
        <begin position="185"/>
        <end position="209"/>
    </location>
</feature>
<dbReference type="EMBL" id="JBHPKH010000036">
    <property type="protein sequence ID" value="MFC1572756.1"/>
    <property type="molecule type" value="Genomic_DNA"/>
</dbReference>
<evidence type="ECO:0000256" key="5">
    <source>
        <dbReference type="ARBA" id="ARBA00022989"/>
    </source>
</evidence>
<gene>
    <name evidence="9" type="ORF">ACFL6M_04065</name>
</gene>
<evidence type="ECO:0000313" key="10">
    <source>
        <dbReference type="Proteomes" id="UP001593833"/>
    </source>
</evidence>
<dbReference type="Pfam" id="PF01694">
    <property type="entry name" value="Rhomboid"/>
    <property type="match status" value="1"/>
</dbReference>